<feature type="region of interest" description="Disordered" evidence="1">
    <location>
        <begin position="328"/>
        <end position="436"/>
    </location>
</feature>
<dbReference type="InterPro" id="IPR013332">
    <property type="entry name" value="KPR_N"/>
</dbReference>
<comment type="caution">
    <text evidence="4">The sequence shown here is derived from an EMBL/GenBank/DDBJ whole genome shotgun (WGS) entry which is preliminary data.</text>
</comment>
<proteinExistence type="predicted"/>
<dbReference type="InterPro" id="IPR013328">
    <property type="entry name" value="6PGD_dom2"/>
</dbReference>
<feature type="compositionally biased region" description="Polar residues" evidence="1">
    <location>
        <begin position="408"/>
        <end position="417"/>
    </location>
</feature>
<dbReference type="Gene3D" id="1.10.1040.10">
    <property type="entry name" value="N-(1-d-carboxylethyl)-l-norvaline Dehydrogenase, domain 2"/>
    <property type="match status" value="1"/>
</dbReference>
<dbReference type="PANTHER" id="PTHR21708">
    <property type="entry name" value="PROBABLE 2-DEHYDROPANTOATE 2-REDUCTASE"/>
    <property type="match status" value="1"/>
</dbReference>
<feature type="compositionally biased region" description="Low complexity" evidence="1">
    <location>
        <begin position="348"/>
        <end position="364"/>
    </location>
</feature>
<dbReference type="AlphaFoldDB" id="A0AAD9Z2X2"/>
<dbReference type="EMBL" id="JASNWA010000010">
    <property type="protein sequence ID" value="KAK3169027.1"/>
    <property type="molecule type" value="Genomic_DNA"/>
</dbReference>
<feature type="compositionally biased region" description="Acidic residues" evidence="1">
    <location>
        <begin position="511"/>
        <end position="521"/>
    </location>
</feature>
<feature type="domain" description="Ketopantoate reductase N-terminal" evidence="2">
    <location>
        <begin position="10"/>
        <end position="166"/>
    </location>
</feature>
<dbReference type="FunFam" id="1.10.1040.10:FF:000017">
    <property type="entry name" value="2-dehydropantoate 2-reductase"/>
    <property type="match status" value="1"/>
</dbReference>
<dbReference type="Pfam" id="PF08546">
    <property type="entry name" value="ApbA_C"/>
    <property type="match status" value="1"/>
</dbReference>
<feature type="compositionally biased region" description="Pro residues" evidence="1">
    <location>
        <begin position="333"/>
        <end position="347"/>
    </location>
</feature>
<feature type="compositionally biased region" description="Polar residues" evidence="1">
    <location>
        <begin position="738"/>
        <end position="749"/>
    </location>
</feature>
<dbReference type="InterPro" id="IPR008927">
    <property type="entry name" value="6-PGluconate_DH-like_C_sf"/>
</dbReference>
<feature type="region of interest" description="Disordered" evidence="1">
    <location>
        <begin position="490"/>
        <end position="581"/>
    </location>
</feature>
<evidence type="ECO:0000256" key="1">
    <source>
        <dbReference type="SAM" id="MobiDB-lite"/>
    </source>
</evidence>
<evidence type="ECO:0008006" key="6">
    <source>
        <dbReference type="Google" id="ProtNLM"/>
    </source>
</evidence>
<dbReference type="SUPFAM" id="SSF48179">
    <property type="entry name" value="6-phosphogluconate dehydrogenase C-terminal domain-like"/>
    <property type="match status" value="1"/>
</dbReference>
<dbReference type="PANTHER" id="PTHR21708:SF25">
    <property type="entry name" value="PROTEIN PAM1-RELATED"/>
    <property type="match status" value="1"/>
</dbReference>
<dbReference type="Pfam" id="PF02558">
    <property type="entry name" value="ApbA"/>
    <property type="match status" value="1"/>
</dbReference>
<evidence type="ECO:0000259" key="3">
    <source>
        <dbReference type="Pfam" id="PF08546"/>
    </source>
</evidence>
<feature type="region of interest" description="Disordered" evidence="1">
    <location>
        <begin position="644"/>
        <end position="813"/>
    </location>
</feature>
<feature type="compositionally biased region" description="Gly residues" evidence="1">
    <location>
        <begin position="365"/>
        <end position="387"/>
    </location>
</feature>
<feature type="compositionally biased region" description="Low complexity" evidence="1">
    <location>
        <begin position="767"/>
        <end position="782"/>
    </location>
</feature>
<dbReference type="InterPro" id="IPR013752">
    <property type="entry name" value="KPA_reductase"/>
</dbReference>
<protein>
    <recommendedName>
        <fullName evidence="6">2-dehydropantoate 2-reductase</fullName>
    </recommendedName>
</protein>
<evidence type="ECO:0000313" key="4">
    <source>
        <dbReference type="EMBL" id="KAK3169027.1"/>
    </source>
</evidence>
<keyword evidence="5" id="KW-1185">Reference proteome</keyword>
<feature type="compositionally biased region" description="Low complexity" evidence="1">
    <location>
        <begin position="388"/>
        <end position="400"/>
    </location>
</feature>
<sequence length="813" mass="87285">MGPSPPRLRILSVGGNAVSAFLSWRLQATNACDVTLVWKSGYEAVSQYGISFKSKLFGNERFKPRHVVRSPEDAAGRKTAFDYVLLCVKALPDVYDLAAVIESVVTPQHTCILVNTTHSLGVESHLEQRFPTNVVLSLVSGAEIAQLGASEFEHVGLTDVWVGPANKNDAIPPAIQNDMAEALAMTLSTGQVECKVSQNIRQQQYERMIGPIAFHPPSVLFETPSHADLLEKVGVRSMISDVIEELLQISTAQGCQFDTDFKQKTIQKMSIPSETNSIMYQDFTAKRPMEVETYLGSPIKLAQETGVRVPRIETLYALLHHCNIVNQQRPAPSVSPNPPPGSAPPPRMSSAGPRPPMNGNMNGPMNGGPMNGGPMNGGPMNGNGMRGGRTPSMGPPMRRGPGPPTMNGYPSRQSNGYNPRGPPPNQLSRRPSFEGDDLGEFSHVVLYDDIPEGGVHPGYGEMINGTSSTPELAIRERELNLRQRELQLREQEYNMRKGTRRPPPSHRGGFDDEDDDDDDFFDPMARGPAIPAIDPDSVDMMSVTSRRTRKAPSLSQMRQNPEHGLMGRGGGMRQSHSFGPRPGLNRNRASAQLMAGMPEAHANPLDDPMLGYSSNRYGTVDRKAIGDASRTNSLTATRLNELQGAGTNAGMNGAYPSPSPGIQPRRTSHSPGNPFNGRNMGRPSPPDDGYMGPGGMQPNGGPSPPGMMRNGGPSPPGMMRQPVPRYPPGQGNAVAPQQVEQHAGVSNQYPPKGPFGPVQKNIRSLTGSASASAGSGDSGASAHIESDPSAHSSQSSLAPRQAARLQGHPIGVQ</sequence>
<gene>
    <name evidence="4" type="ORF">OEA41_005475</name>
</gene>
<accession>A0AAD9Z2X2</accession>
<dbReference type="FunFam" id="3.40.50.720:FF:000424">
    <property type="entry name" value="Meiotically up-regulated gene 72 protein"/>
    <property type="match status" value="1"/>
</dbReference>
<dbReference type="Proteomes" id="UP001276659">
    <property type="component" value="Unassembled WGS sequence"/>
</dbReference>
<evidence type="ECO:0000313" key="5">
    <source>
        <dbReference type="Proteomes" id="UP001276659"/>
    </source>
</evidence>
<dbReference type="Gene3D" id="3.40.50.720">
    <property type="entry name" value="NAD(P)-binding Rossmann-like Domain"/>
    <property type="match status" value="1"/>
</dbReference>
<organism evidence="4 5">
    <name type="scientific">Lepraria neglecta</name>
    <dbReference type="NCBI Taxonomy" id="209136"/>
    <lineage>
        <taxon>Eukaryota</taxon>
        <taxon>Fungi</taxon>
        <taxon>Dikarya</taxon>
        <taxon>Ascomycota</taxon>
        <taxon>Pezizomycotina</taxon>
        <taxon>Lecanoromycetes</taxon>
        <taxon>OSLEUM clade</taxon>
        <taxon>Lecanoromycetidae</taxon>
        <taxon>Lecanorales</taxon>
        <taxon>Lecanorineae</taxon>
        <taxon>Stereocaulaceae</taxon>
        <taxon>Lepraria</taxon>
    </lineage>
</organism>
<feature type="compositionally biased region" description="Low complexity" evidence="1">
    <location>
        <begin position="706"/>
        <end position="720"/>
    </location>
</feature>
<dbReference type="GO" id="GO:0005737">
    <property type="term" value="C:cytoplasm"/>
    <property type="evidence" value="ECO:0007669"/>
    <property type="project" value="TreeGrafter"/>
</dbReference>
<evidence type="ECO:0000259" key="2">
    <source>
        <dbReference type="Pfam" id="PF02558"/>
    </source>
</evidence>
<name>A0AAD9Z2X2_9LECA</name>
<feature type="domain" description="Ketopantoate reductase C-terminal" evidence="3">
    <location>
        <begin position="199"/>
        <end position="321"/>
    </location>
</feature>
<feature type="compositionally biased region" description="Polar residues" evidence="1">
    <location>
        <begin position="789"/>
        <end position="798"/>
    </location>
</feature>
<reference evidence="4" key="1">
    <citation type="submission" date="2022-11" db="EMBL/GenBank/DDBJ databases">
        <title>Chromosomal genome sequence assembly and mating type (MAT) locus characterization of the leprose asexual lichenized fungus Lepraria neglecta (Nyl.) Erichsen.</title>
        <authorList>
            <person name="Allen J.L."/>
            <person name="Pfeffer B."/>
        </authorList>
    </citation>
    <scope>NUCLEOTIDE SEQUENCE</scope>
    <source>
        <strain evidence="4">Allen 5258</strain>
    </source>
</reference>
<dbReference type="InterPro" id="IPR051402">
    <property type="entry name" value="KPR-Related"/>
</dbReference>